<dbReference type="GO" id="GO:0015344">
    <property type="term" value="F:siderophore uptake transmembrane transporter activity"/>
    <property type="evidence" value="ECO:0007669"/>
    <property type="project" value="TreeGrafter"/>
</dbReference>
<evidence type="ECO:0000256" key="2">
    <source>
        <dbReference type="ARBA" id="ARBA00022448"/>
    </source>
</evidence>
<dbReference type="Pfam" id="PF13715">
    <property type="entry name" value="CarbopepD_reg_2"/>
    <property type="match status" value="1"/>
</dbReference>
<protein>
    <recommendedName>
        <fullName evidence="9">TonB-dependent receptor plug domain-containing protein</fullName>
    </recommendedName>
</protein>
<dbReference type="KEGG" id="smon:AWR27_13745"/>
<accession>A0A1P9WY26</accession>
<dbReference type="InterPro" id="IPR037066">
    <property type="entry name" value="Plug_dom_sf"/>
</dbReference>
<dbReference type="Gene3D" id="2.170.130.10">
    <property type="entry name" value="TonB-dependent receptor, plug domain"/>
    <property type="match status" value="1"/>
</dbReference>
<dbReference type="InterPro" id="IPR008969">
    <property type="entry name" value="CarboxyPept-like_regulatory"/>
</dbReference>
<dbReference type="GO" id="GO:0009279">
    <property type="term" value="C:cell outer membrane"/>
    <property type="evidence" value="ECO:0007669"/>
    <property type="project" value="UniProtKB-SubCell"/>
</dbReference>
<evidence type="ECO:0000256" key="5">
    <source>
        <dbReference type="ARBA" id="ARBA00022729"/>
    </source>
</evidence>
<comment type="subcellular location">
    <subcellularLocation>
        <location evidence="1 8">Cell outer membrane</location>
        <topology evidence="1 8">Multi-pass membrane protein</topology>
    </subcellularLocation>
</comment>
<feature type="domain" description="TonB-dependent receptor plug" evidence="9">
    <location>
        <begin position="137"/>
        <end position="215"/>
    </location>
</feature>
<keyword evidence="3 8" id="KW-1134">Transmembrane beta strand</keyword>
<dbReference type="Gene3D" id="2.60.40.1120">
    <property type="entry name" value="Carboxypeptidase-like, regulatory domain"/>
    <property type="match status" value="1"/>
</dbReference>
<proteinExistence type="inferred from homology"/>
<evidence type="ECO:0000313" key="11">
    <source>
        <dbReference type="Proteomes" id="UP000187941"/>
    </source>
</evidence>
<dbReference type="OrthoDB" id="1111684at2"/>
<keyword evidence="4 8" id="KW-0812">Transmembrane</keyword>
<dbReference type="GO" id="GO:0044718">
    <property type="term" value="P:siderophore transmembrane transport"/>
    <property type="evidence" value="ECO:0007669"/>
    <property type="project" value="TreeGrafter"/>
</dbReference>
<reference evidence="10 11" key="1">
    <citation type="submission" date="2016-01" db="EMBL/GenBank/DDBJ databases">
        <authorList>
            <person name="Oliw E.H."/>
        </authorList>
    </citation>
    <scope>NUCLEOTIDE SEQUENCE [LARGE SCALE GENOMIC DNA]</scope>
    <source>
        <strain evidence="10 11">DY10</strain>
    </source>
</reference>
<dbReference type="Proteomes" id="UP000187941">
    <property type="component" value="Chromosome"/>
</dbReference>
<dbReference type="Gene3D" id="2.40.170.20">
    <property type="entry name" value="TonB-dependent receptor, beta-barrel domain"/>
    <property type="match status" value="1"/>
</dbReference>
<evidence type="ECO:0000256" key="6">
    <source>
        <dbReference type="ARBA" id="ARBA00023136"/>
    </source>
</evidence>
<keyword evidence="7 8" id="KW-0998">Cell outer membrane</keyword>
<comment type="similarity">
    <text evidence="8">Belongs to the TonB-dependent receptor family.</text>
</comment>
<dbReference type="Pfam" id="PF07715">
    <property type="entry name" value="Plug"/>
    <property type="match status" value="1"/>
</dbReference>
<dbReference type="InterPro" id="IPR036942">
    <property type="entry name" value="Beta-barrel_TonB_sf"/>
</dbReference>
<dbReference type="PANTHER" id="PTHR30069">
    <property type="entry name" value="TONB-DEPENDENT OUTER MEMBRANE RECEPTOR"/>
    <property type="match status" value="1"/>
</dbReference>
<dbReference type="InterPro" id="IPR039426">
    <property type="entry name" value="TonB-dep_rcpt-like"/>
</dbReference>
<dbReference type="STRING" id="1178516.AWR27_13745"/>
<dbReference type="EMBL" id="CP014263">
    <property type="protein sequence ID" value="AQG80287.1"/>
    <property type="molecule type" value="Genomic_DNA"/>
</dbReference>
<keyword evidence="5" id="KW-0732">Signal</keyword>
<gene>
    <name evidence="10" type="ORF">AWR27_13745</name>
</gene>
<keyword evidence="11" id="KW-1185">Reference proteome</keyword>
<evidence type="ECO:0000256" key="8">
    <source>
        <dbReference type="PROSITE-ProRule" id="PRU01360"/>
    </source>
</evidence>
<organism evidence="10 11">
    <name type="scientific">Spirosoma montaniterrae</name>
    <dbReference type="NCBI Taxonomy" id="1178516"/>
    <lineage>
        <taxon>Bacteria</taxon>
        <taxon>Pseudomonadati</taxon>
        <taxon>Bacteroidota</taxon>
        <taxon>Cytophagia</taxon>
        <taxon>Cytophagales</taxon>
        <taxon>Cytophagaceae</taxon>
        <taxon>Spirosoma</taxon>
    </lineage>
</organism>
<evidence type="ECO:0000256" key="3">
    <source>
        <dbReference type="ARBA" id="ARBA00022452"/>
    </source>
</evidence>
<evidence type="ECO:0000259" key="9">
    <source>
        <dbReference type="Pfam" id="PF07715"/>
    </source>
</evidence>
<evidence type="ECO:0000256" key="1">
    <source>
        <dbReference type="ARBA" id="ARBA00004571"/>
    </source>
</evidence>
<dbReference type="AlphaFoldDB" id="A0A1P9WY26"/>
<dbReference type="InterPro" id="IPR012910">
    <property type="entry name" value="Plug_dom"/>
</dbReference>
<dbReference type="SUPFAM" id="SSF49464">
    <property type="entry name" value="Carboxypeptidase regulatory domain-like"/>
    <property type="match status" value="1"/>
</dbReference>
<evidence type="ECO:0000256" key="7">
    <source>
        <dbReference type="ARBA" id="ARBA00023237"/>
    </source>
</evidence>
<sequence>MKQRIYLLFLLFLLGYEPLFAQRTVTISGYVREHSSGEALIGASVQATAFVKGTTTNQYGFFSLTLPHQAYYNLRVSYVGYAPVIDRIGVERDTLLTIRLHSDTLSAITVRQQALRTEPGLLSIPVQRLKQIPMLLGEADLMKALATTPGVSIGQEGSSGLYVRGSSPEQNLILLDEAPVYNASHAFGFFSAFNPDAVRHIDLYKGGFPARYGGRLASVLDISMKEGNNQKARQELSIGVISSRFLAEGPLRKGTSSYMVAARTMNTGLLFLPQNIRLWAGKRVENLTNVWFYDLNAKVNHRFNDKSQLFVSVYHNNDFFKYAEQDKSDRTQTTLRWGNLTSTVRYNRALTPKLFGKVTLLYSNFAYQFGGSSRTQVGEDVLLNSISIRNTVRDWAIKTSLEFTPSPAYTLRAGGEQIWHRFYPGRISIVESSRPEFDQPNESRPIYAQEQAVFIENDWQPRSWLRLNMGMRMPYFKVDQTTYLSWEPRLSVGVALLPQLTLKGGLSTMIQSIHQLTSNGIGIPNDIWVPATQKIRPSWSNQRELGIYWTDNKTWRVSAEVYKKRLYYLIDYIQGADLVSDFRRNWQDIVIQPVSGRVRGIEAMVHKTTGRFNGWISYTYANSERQTPAINDGRWYPARYDRRHNLAWVGNYQLTKKWALSANWVYQTGYPVTLPTGAQIGLDGEPRPIYEDRNNYRMPNYHRLDVGATYAFLTRRGRQAAWNFGAYNVYNRANPYYLEPQTLMRKTQNGTPSGSVYDRMEITQQAVLPLLPYVSYQLKF</sequence>
<keyword evidence="6 8" id="KW-0472">Membrane</keyword>
<name>A0A1P9WY26_9BACT</name>
<evidence type="ECO:0000256" key="4">
    <source>
        <dbReference type="ARBA" id="ARBA00022692"/>
    </source>
</evidence>
<dbReference type="PROSITE" id="PS52016">
    <property type="entry name" value="TONB_DEPENDENT_REC_3"/>
    <property type="match status" value="1"/>
</dbReference>
<dbReference type="RefSeq" id="WP_077131713.1">
    <property type="nucleotide sequence ID" value="NZ_CP014263.1"/>
</dbReference>
<evidence type="ECO:0000313" key="10">
    <source>
        <dbReference type="EMBL" id="AQG80287.1"/>
    </source>
</evidence>
<keyword evidence="2 8" id="KW-0813">Transport</keyword>
<dbReference type="SUPFAM" id="SSF56935">
    <property type="entry name" value="Porins"/>
    <property type="match status" value="1"/>
</dbReference>
<dbReference type="PANTHER" id="PTHR30069:SF29">
    <property type="entry name" value="HEMOGLOBIN AND HEMOGLOBIN-HAPTOGLOBIN-BINDING PROTEIN 1-RELATED"/>
    <property type="match status" value="1"/>
</dbReference>